<evidence type="ECO:0000313" key="1">
    <source>
        <dbReference type="EMBL" id="GFO63191.1"/>
    </source>
</evidence>
<dbReference type="PANTHER" id="PTHR42827">
    <property type="entry name" value="IRON-SULFUR CLUSTER-BINDING PROTEIN-RELATED"/>
    <property type="match status" value="1"/>
</dbReference>
<gene>
    <name evidence="1" type="ORF">GMPD_11100</name>
</gene>
<organism evidence="1 2">
    <name type="scientific">Geomonas paludis</name>
    <dbReference type="NCBI Taxonomy" id="2740185"/>
    <lineage>
        <taxon>Bacteria</taxon>
        <taxon>Pseudomonadati</taxon>
        <taxon>Thermodesulfobacteriota</taxon>
        <taxon>Desulfuromonadia</taxon>
        <taxon>Geobacterales</taxon>
        <taxon>Geobacteraceae</taxon>
        <taxon>Geomonas</taxon>
    </lineage>
</organism>
<accession>A0A6V8MT85</accession>
<protein>
    <submittedName>
        <fullName evidence="1">(Fe-S)-binding protein</fullName>
    </submittedName>
</protein>
<dbReference type="RefSeq" id="WP_183345916.1">
    <property type="nucleotide sequence ID" value="NZ_BLXY01000001.1"/>
</dbReference>
<proteinExistence type="predicted"/>
<comment type="caution">
    <text evidence="1">The sequence shown here is derived from an EMBL/GenBank/DDBJ whole genome shotgun (WGS) entry which is preliminary data.</text>
</comment>
<evidence type="ECO:0000313" key="2">
    <source>
        <dbReference type="Proteomes" id="UP000568888"/>
    </source>
</evidence>
<dbReference type="Proteomes" id="UP000568888">
    <property type="component" value="Unassembled WGS sequence"/>
</dbReference>
<dbReference type="AlphaFoldDB" id="A0A6V8MT85"/>
<reference evidence="2" key="1">
    <citation type="submission" date="2020-06" db="EMBL/GenBank/DDBJ databases">
        <title>Draft genomic sequecing of Geomonas sp. Red736.</title>
        <authorList>
            <person name="Itoh H."/>
            <person name="Xu Z.X."/>
            <person name="Ushijima N."/>
            <person name="Masuda Y."/>
            <person name="Shiratori Y."/>
            <person name="Senoo K."/>
        </authorList>
    </citation>
    <scope>NUCLEOTIDE SEQUENCE [LARGE SCALE GENOMIC DNA]</scope>
    <source>
        <strain evidence="2">Red736</strain>
    </source>
</reference>
<dbReference type="EMBL" id="BLXY01000001">
    <property type="protein sequence ID" value="GFO63191.1"/>
    <property type="molecule type" value="Genomic_DNA"/>
</dbReference>
<name>A0A6V8MT85_9BACT</name>
<sequence length="279" mass="30661">MKDLIREVITQSIVDHKGNWSDSLADRYFDEPLVNFAAGDDPIFEEFKQIIGPWHRTPREAYEAAHGEGSWRGGTVVSWVMPWSKALRDSNRRCTDKPSVEWTKAYDLCAKVLQKEVRRGLLQEMERHGVHGVAPADAEWFRIMDAPNGKTSPWSDRHVAYAAGLGTFGLNSAFLSAKGMAIVLNSVVIDAVLDPDQRTAEHHRADCLHFKTGACGACIRRCPAQAVSTAGHDKVRCMIFGYGPDSVRLAKERGVEGPAGCALCQVGVPCEARNPAGCN</sequence>
<dbReference type="PANTHER" id="PTHR42827:SF1">
    <property type="entry name" value="IRON-SULFUR CLUSTER-BINDING PROTEIN"/>
    <property type="match status" value="1"/>
</dbReference>